<dbReference type="RefSeq" id="WP_381835897.1">
    <property type="nucleotide sequence ID" value="NZ_JBHTCF010000014.1"/>
</dbReference>
<evidence type="ECO:0000313" key="1">
    <source>
        <dbReference type="EMBL" id="MFC7308161.1"/>
    </source>
</evidence>
<keyword evidence="2" id="KW-1185">Reference proteome</keyword>
<organism evidence="1 2">
    <name type="scientific">Streptomyces monticola</name>
    <dbReference type="NCBI Taxonomy" id="2666263"/>
    <lineage>
        <taxon>Bacteria</taxon>
        <taxon>Bacillati</taxon>
        <taxon>Actinomycetota</taxon>
        <taxon>Actinomycetes</taxon>
        <taxon>Kitasatosporales</taxon>
        <taxon>Streptomycetaceae</taxon>
        <taxon>Streptomyces</taxon>
    </lineage>
</organism>
<proteinExistence type="predicted"/>
<gene>
    <name evidence="1" type="ORF">ACFQVC_28550</name>
</gene>
<evidence type="ECO:0000313" key="2">
    <source>
        <dbReference type="Proteomes" id="UP001596523"/>
    </source>
</evidence>
<name>A0ABW2JSD9_9ACTN</name>
<dbReference type="EMBL" id="JBHTCF010000014">
    <property type="protein sequence ID" value="MFC7308161.1"/>
    <property type="molecule type" value="Genomic_DNA"/>
</dbReference>
<comment type="caution">
    <text evidence="1">The sequence shown here is derived from an EMBL/GenBank/DDBJ whole genome shotgun (WGS) entry which is preliminary data.</text>
</comment>
<protein>
    <submittedName>
        <fullName evidence="1">Uncharacterized protein</fullName>
    </submittedName>
</protein>
<dbReference type="Proteomes" id="UP001596523">
    <property type="component" value="Unassembled WGS sequence"/>
</dbReference>
<accession>A0ABW2JSD9</accession>
<sequence length="74" mass="7769">MMELLERQLERLVQDAPLAALNAVAALEGTVKSVACRAAADTEADGLSGEVVGRALGLSEAEARSRLLGHRLAR</sequence>
<reference evidence="2" key="1">
    <citation type="journal article" date="2019" name="Int. J. Syst. Evol. Microbiol.">
        <title>The Global Catalogue of Microorganisms (GCM) 10K type strain sequencing project: providing services to taxonomists for standard genome sequencing and annotation.</title>
        <authorList>
            <consortium name="The Broad Institute Genomics Platform"/>
            <consortium name="The Broad Institute Genome Sequencing Center for Infectious Disease"/>
            <person name="Wu L."/>
            <person name="Ma J."/>
        </authorList>
    </citation>
    <scope>NUCLEOTIDE SEQUENCE [LARGE SCALE GENOMIC DNA]</scope>
    <source>
        <strain evidence="2">SYNS20</strain>
    </source>
</reference>